<reference evidence="2" key="1">
    <citation type="journal article" date="2020" name="bioRxiv">
        <title>A rank-normalized archaeal taxonomy based on genome phylogeny resolves widespread incomplete and uneven classifications.</title>
        <authorList>
            <person name="Rinke C."/>
            <person name="Chuvochina M."/>
            <person name="Mussig A.J."/>
            <person name="Chaumeil P.-A."/>
            <person name="Waite D.W."/>
            <person name="Whitman W.B."/>
            <person name="Parks D.H."/>
            <person name="Hugenholtz P."/>
        </authorList>
    </citation>
    <scope>NUCLEOTIDE SEQUENCE [LARGE SCALE GENOMIC DNA]</scope>
</reference>
<evidence type="ECO:0000313" key="2">
    <source>
        <dbReference type="Proteomes" id="UP000527315"/>
    </source>
</evidence>
<dbReference type="AlphaFoldDB" id="A0A7J4KTI3"/>
<proteinExistence type="predicted"/>
<evidence type="ECO:0000313" key="1">
    <source>
        <dbReference type="EMBL" id="HIH33303.1"/>
    </source>
</evidence>
<organism evidence="1 2">
    <name type="scientific">Candidatus Iainarchaeum sp</name>
    <dbReference type="NCBI Taxonomy" id="3101447"/>
    <lineage>
        <taxon>Archaea</taxon>
        <taxon>Candidatus Iainarchaeota</taxon>
        <taxon>Candidatus Iainarchaeia</taxon>
        <taxon>Candidatus Iainarchaeales</taxon>
        <taxon>Candidatus Iainarchaeaceae</taxon>
        <taxon>Candidatus Iainarchaeum</taxon>
    </lineage>
</organism>
<gene>
    <name evidence="1" type="ORF">HA227_03545</name>
</gene>
<sequence length="66" mass="7714">MVKLKRDQNLPELLEAENTVIANNKLLLLKQDQIEQFGSVDYDAVLGEWKNWTREVFAKRIAGRKK</sequence>
<accession>A0A7J4KTI3</accession>
<protein>
    <submittedName>
        <fullName evidence="1">Uncharacterized protein</fullName>
    </submittedName>
</protein>
<comment type="caution">
    <text evidence="1">The sequence shown here is derived from an EMBL/GenBank/DDBJ whole genome shotgun (WGS) entry which is preliminary data.</text>
</comment>
<dbReference type="EMBL" id="DUFJ01000076">
    <property type="protein sequence ID" value="HIH33303.1"/>
    <property type="molecule type" value="Genomic_DNA"/>
</dbReference>
<name>A0A7J4KTI3_9ARCH</name>
<dbReference type="Proteomes" id="UP000527315">
    <property type="component" value="Unassembled WGS sequence"/>
</dbReference>